<evidence type="ECO:0000256" key="1">
    <source>
        <dbReference type="ARBA" id="ARBA00004429"/>
    </source>
</evidence>
<dbReference type="eggNOG" id="COG3090">
    <property type="taxonomic scope" value="Bacteria"/>
</dbReference>
<feature type="domain" description="Tripartite ATP-independent periplasmic transporters DctQ component" evidence="11">
    <location>
        <begin position="67"/>
        <end position="197"/>
    </location>
</feature>
<evidence type="ECO:0000256" key="6">
    <source>
        <dbReference type="ARBA" id="ARBA00022989"/>
    </source>
</evidence>
<comment type="caution">
    <text evidence="12">The sequence shown here is derived from an EMBL/GenBank/DDBJ whole genome shotgun (WGS) entry which is preliminary data.</text>
</comment>
<keyword evidence="13" id="KW-1185">Reference proteome</keyword>
<proteinExistence type="inferred from homology"/>
<reference evidence="12 13" key="1">
    <citation type="journal article" date="2010" name="J. Bacteriol.">
        <title>Genome sequence of Fulvimarina pelagi HTCC2506T, a Mn(II)-oxidizing alphaproteobacterium possessing an aerobic anoxygenic photosynthetic gene cluster and Xanthorhodopsin.</title>
        <authorList>
            <person name="Kang I."/>
            <person name="Oh H.M."/>
            <person name="Lim S.I."/>
            <person name="Ferriera S."/>
            <person name="Giovannoni S.J."/>
            <person name="Cho J.C."/>
        </authorList>
    </citation>
    <scope>NUCLEOTIDE SEQUENCE [LARGE SCALE GENOMIC DNA]</scope>
    <source>
        <strain evidence="12 13">HTCC2506</strain>
    </source>
</reference>
<evidence type="ECO:0000256" key="2">
    <source>
        <dbReference type="ARBA" id="ARBA00022448"/>
    </source>
</evidence>
<evidence type="ECO:0000256" key="9">
    <source>
        <dbReference type="RuleBase" id="RU369079"/>
    </source>
</evidence>
<evidence type="ECO:0000259" key="11">
    <source>
        <dbReference type="Pfam" id="PF04290"/>
    </source>
</evidence>
<dbReference type="InterPro" id="IPR055348">
    <property type="entry name" value="DctQ"/>
</dbReference>
<dbReference type="PANTHER" id="PTHR35011">
    <property type="entry name" value="2,3-DIKETO-L-GULONATE TRAP TRANSPORTER SMALL PERMEASE PROTEIN YIAM"/>
    <property type="match status" value="1"/>
</dbReference>
<dbReference type="Pfam" id="PF04290">
    <property type="entry name" value="DctQ"/>
    <property type="match status" value="1"/>
</dbReference>
<evidence type="ECO:0000256" key="5">
    <source>
        <dbReference type="ARBA" id="ARBA00022692"/>
    </source>
</evidence>
<dbReference type="HOGENOM" id="CLU_086356_3_7_5"/>
<evidence type="ECO:0000256" key="3">
    <source>
        <dbReference type="ARBA" id="ARBA00022475"/>
    </source>
</evidence>
<name>Q0G406_9HYPH</name>
<evidence type="ECO:0000256" key="8">
    <source>
        <dbReference type="ARBA" id="ARBA00038436"/>
    </source>
</evidence>
<evidence type="ECO:0000256" key="7">
    <source>
        <dbReference type="ARBA" id="ARBA00023136"/>
    </source>
</evidence>
<dbReference type="InterPro" id="IPR007387">
    <property type="entry name" value="TRAP_DctQ"/>
</dbReference>
<feature type="region of interest" description="Disordered" evidence="10">
    <location>
        <begin position="1"/>
        <end position="32"/>
    </location>
</feature>
<comment type="subunit">
    <text evidence="9">The complex comprises the extracytoplasmic solute receptor protein and the two transmembrane proteins.</text>
</comment>
<evidence type="ECO:0000256" key="4">
    <source>
        <dbReference type="ARBA" id="ARBA00022519"/>
    </source>
</evidence>
<keyword evidence="2 9" id="KW-0813">Transport</keyword>
<feature type="transmembrane region" description="Helical" evidence="9">
    <location>
        <begin position="130"/>
        <end position="151"/>
    </location>
</feature>
<dbReference type="EMBL" id="AATP01000002">
    <property type="protein sequence ID" value="EAU41675.1"/>
    <property type="molecule type" value="Genomic_DNA"/>
</dbReference>
<feature type="transmembrane region" description="Helical" evidence="9">
    <location>
        <begin position="91"/>
        <end position="109"/>
    </location>
</feature>
<comment type="function">
    <text evidence="9">Part of the tripartite ATP-independent periplasmic (TRAP) transport system.</text>
</comment>
<dbReference type="AlphaFoldDB" id="Q0G406"/>
<dbReference type="Proteomes" id="UP000004310">
    <property type="component" value="Unassembled WGS sequence"/>
</dbReference>
<organism evidence="12 13">
    <name type="scientific">Fulvimarina pelagi HTCC2506</name>
    <dbReference type="NCBI Taxonomy" id="314231"/>
    <lineage>
        <taxon>Bacteria</taxon>
        <taxon>Pseudomonadati</taxon>
        <taxon>Pseudomonadota</taxon>
        <taxon>Alphaproteobacteria</taxon>
        <taxon>Hyphomicrobiales</taxon>
        <taxon>Aurantimonadaceae</taxon>
        <taxon>Fulvimarina</taxon>
    </lineage>
</organism>
<gene>
    <name evidence="12" type="ORF">FP2506_14619</name>
</gene>
<keyword evidence="4 9" id="KW-0997">Cell inner membrane</keyword>
<sequence>MPNAEAYKSKPDPGEPPHASTETGAAAEANSGKTTPGFTGILRPLGLIDRALAFFEAAILVTGILAMAIISVANVIGRFGFGQSLYFAEEATQFLVILVTFAGIGFAARHGRHIRMSAIYDELPDKARKALMIVIALVTAAIMFLLAWYSLLYVLSVYDSGRIAPVTQIPIFLTLVWLPIGFIITGIQYLLTVVANLTRKDVYLSVSVVDSYDDRETAV</sequence>
<dbReference type="PANTHER" id="PTHR35011:SF2">
    <property type="entry name" value="2,3-DIKETO-L-GULONATE TRAP TRANSPORTER SMALL PERMEASE PROTEIN YIAM"/>
    <property type="match status" value="1"/>
</dbReference>
<keyword evidence="3" id="KW-1003">Cell membrane</keyword>
<feature type="transmembrane region" description="Helical" evidence="9">
    <location>
        <begin position="171"/>
        <end position="191"/>
    </location>
</feature>
<comment type="similarity">
    <text evidence="8 9">Belongs to the TRAP transporter small permease family.</text>
</comment>
<keyword evidence="6 9" id="KW-1133">Transmembrane helix</keyword>
<dbReference type="RefSeq" id="WP_007068048.1">
    <property type="nucleotide sequence ID" value="NZ_DS022272.1"/>
</dbReference>
<evidence type="ECO:0000313" key="12">
    <source>
        <dbReference type="EMBL" id="EAU41675.1"/>
    </source>
</evidence>
<dbReference type="GO" id="GO:0015740">
    <property type="term" value="P:C4-dicarboxylate transport"/>
    <property type="evidence" value="ECO:0007669"/>
    <property type="project" value="TreeGrafter"/>
</dbReference>
<dbReference type="GO" id="GO:0022857">
    <property type="term" value="F:transmembrane transporter activity"/>
    <property type="evidence" value="ECO:0007669"/>
    <property type="project" value="UniProtKB-UniRule"/>
</dbReference>
<dbReference type="STRING" id="217511.GCA_001463845_02965"/>
<protein>
    <recommendedName>
        <fullName evidence="9">TRAP transporter small permease protein</fullName>
    </recommendedName>
</protein>
<dbReference type="GO" id="GO:0005886">
    <property type="term" value="C:plasma membrane"/>
    <property type="evidence" value="ECO:0007669"/>
    <property type="project" value="UniProtKB-SubCell"/>
</dbReference>
<evidence type="ECO:0000256" key="10">
    <source>
        <dbReference type="SAM" id="MobiDB-lite"/>
    </source>
</evidence>
<comment type="subcellular location">
    <subcellularLocation>
        <location evidence="1 9">Cell inner membrane</location>
        <topology evidence="1 9">Multi-pass membrane protein</topology>
    </subcellularLocation>
</comment>
<keyword evidence="5 9" id="KW-0812">Transmembrane</keyword>
<accession>Q0G406</accession>
<evidence type="ECO:0000313" key="13">
    <source>
        <dbReference type="Proteomes" id="UP000004310"/>
    </source>
</evidence>
<keyword evidence="7 9" id="KW-0472">Membrane</keyword>
<feature type="transmembrane region" description="Helical" evidence="9">
    <location>
        <begin position="51"/>
        <end position="76"/>
    </location>
</feature>